<evidence type="ECO:0000313" key="3">
    <source>
        <dbReference type="EMBL" id="ODA33839.1"/>
    </source>
</evidence>
<evidence type="ECO:0008006" key="5">
    <source>
        <dbReference type="Google" id="ProtNLM"/>
    </source>
</evidence>
<dbReference type="Gene3D" id="2.60.40.10">
    <property type="entry name" value="Immunoglobulins"/>
    <property type="match status" value="9"/>
</dbReference>
<dbReference type="InterPro" id="IPR022038">
    <property type="entry name" value="Ig-like_bact"/>
</dbReference>
<feature type="domain" description="Bacterial Ig-like" evidence="2">
    <location>
        <begin position="907"/>
        <end position="994"/>
    </location>
</feature>
<dbReference type="Pfam" id="PF19077">
    <property type="entry name" value="Big_13"/>
    <property type="match status" value="4"/>
</dbReference>
<sequence length="2155" mass="234070">MEGRPDYTLERPASDLSIPSDIFVTAGMTEGQISIAATVTDVAGNTKNAKEIQVTIDRTADKDSDFELVPSVMGAPFGTADLSENNLFSFSGDDDDKQKIVVTFKHENEPLVTRTLTAPDFTFPDDVLRGFGAGEVAVNATIYDAAGNTAQAAEVKIEIDLSADTEGDDFEIVLDIEDKKYNADEYTENSFTLSGFDSDIKNITIIFTQDGVTSDPIVLPSPFTVAKNIFAQAGLDHGEVKIDAFVTDNAGNTVNAPPQIIEIDTSADGDDRKLAIILDNPDGLYNIDEIDTKSFSIFGTDTDIETVVVRLTRVSDSTFEDFELNKPAWNVDKNIFKDFDGDIEISVTVTDTEGNTASAKPKTITIDKTADVDSDFEIGINSPDKLVNKTESTDLPIKLIGIDNDTKTIEAYFYHKDSPENKFTINITQTDDDTWVADNIDISSLDDGQIILEAIVTDNAGNTTVTTTDEFTLDKVAQKPISVSFEADISEDGYLQDEEYNAVSTVVRISLPNDAEAGNLLYVYDSKSELEKQYTLTEGDISNGYYEVSPQSPADNEVLTVRSYIVDSAGNQSETTTASIERDIKADRGQVLRVEIPESLENVSGDEQKDLAFSLVGVDNDIKDDGITVRFIDVNKESVLGQAIKNEDGFWVIKGDVSSLDDGDIKIEVTAEDKAGNTIINDNSTINKNIQADFTGEFCLKVDQEDLLVNKVESNKVEYDFENLDERVNRVKIVVTDSTGKNKNEVEGKVSLFGDKYFDISEFDDGEITFNITFYDEHDNKRDFVETITLDKSVANEFRLAASSDAGFEDDDERTNDTTPTFTGITDKDGKISLTINGKTHTNIIVNDETGEWSFTLPEEDALNIDGPYEVNVHAEDRAGNTKNAEPVTFELETTLPENFNNSGILEEDDTGISQTDEITSERQPSFSGTVEAGCRVTLYIDGKEYPATVNGEQWEVTVTTPLAENKTHTYQVVAMDVFGNTSVIDQQTLIIDTKAPDITSSIEPSADKVLIENTTNDVTPSFRGTLSDQIKVASVQMYFNDNGTEREISVSLNEGKTEWTADWLFDALTHGDYQYRLVAADEAGNSESYNFNFSVDLRAEVTVDLLSDTGTQSLKVENITNVEQPAIGGRGDPDSSIVLTYLNADGGEVTQNVAVNSVGDWSYTITDPLGEGNNTITVTLTDPFGNEDVAELNFILDTTPPAELNYALDADTGSDDNDYVTSNPKVEISNLESGAFWEYSLDAGVTWTKGQGTFFNVPDGTYITDQVQLRHTDKAGNNAVSKLPAITIDKTVEQLNYELEADTGSNTNDKVTSNPTIEVSNLEAGASWQYSLDSGATWQTGQGTTFDLAEGVYVADQIQLRHTDRAGNSEDTLLPEITIDNTVANLTYSLREDTGEDSSDNVTSNPTIDIANLEAGATWEYSLDSGVTWVTGQNTSFNVPEGEYGANEVQIRHIDKAGNVVDTKLAAITIDTTVERLTFSLRDDTGSSASDKVTSNSTIDISNLEQGASWQYSLDAGETWITGQGTSFTLPEGVYATNQIQLRHTDKTGNVADTLLPEITIDKTVENLTYSLREDTGDDTNDNVTSNPTIDIANLEADATWEYSLDSGVTWITGQNTSFNVPEGEYGANEIQIRHTDKAGNVVDTKLAAITIDTSVERLTFSLKEDTGSSASDKVTSNSQIEIDNLEQGASWQYSLDSGATWQAGQGTSFDVPEGVYAADQIQLRQTDEAGNKNDTKLPAITIDKSVTEVSVDVKSKDGSSGDYNTRDGIITVSGVEAGGSWEYSIDGGNTWLDGASSNQFTLPNQGSYSSGNIQVKHIDLAGNSKITIYTNKITYSDLNVQNISVENDTVAEGSANALSWKVEFDGQNVGDHRLNLQFTGINGFDSDDVEKLEVTYLLNGQPQKSEVSVSDISNIEWIIPDKAEEATFKLYTKQDTTLESNESISLSASVDHGGTLIQANKAATINDDDDVSIQGSQDPNPADFITNSETPTFEGEVEPGATVSLSVNGEFVDSDVADSLTGSFSIKVDDPLTESNHTYSLSISYKKDVDGVLQDITTEKTGTFEVDTTPPPILLDSDDLNEGDSSLGGSGYTGNDIGATVKLLKDGQELGSTTIKEDGSWEINDPNYSQGDQVTISIEDIAGNTNNSIHDIG</sequence>
<feature type="domain" description="Ig-like" evidence="1">
    <location>
        <begin position="527"/>
        <end position="579"/>
    </location>
</feature>
<dbReference type="Pfam" id="PF12245">
    <property type="entry name" value="Big_3_2"/>
    <property type="match status" value="2"/>
</dbReference>
<dbReference type="Proteomes" id="UP000094936">
    <property type="component" value="Unassembled WGS sequence"/>
</dbReference>
<proteinExistence type="predicted"/>
<dbReference type="STRING" id="1080227.A8L45_08405"/>
<feature type="domain" description="Bacterial Ig-like" evidence="2">
    <location>
        <begin position="797"/>
        <end position="893"/>
    </location>
</feature>
<organism evidence="3 4">
    <name type="scientific">Veronia pacifica</name>
    <dbReference type="NCBI Taxonomy" id="1080227"/>
    <lineage>
        <taxon>Bacteria</taxon>
        <taxon>Pseudomonadati</taxon>
        <taxon>Pseudomonadota</taxon>
        <taxon>Gammaproteobacteria</taxon>
        <taxon>Vibrionales</taxon>
        <taxon>Vibrionaceae</taxon>
        <taxon>Veronia</taxon>
    </lineage>
</organism>
<dbReference type="InterPro" id="IPR044016">
    <property type="entry name" value="Big_13"/>
</dbReference>
<feature type="domain" description="Bacterial Ig-like" evidence="2">
    <location>
        <begin position="1013"/>
        <end position="1097"/>
    </location>
</feature>
<dbReference type="NCBIfam" id="NF033510">
    <property type="entry name" value="Ca_tandemer"/>
    <property type="match status" value="4"/>
</dbReference>
<dbReference type="OrthoDB" id="9813456at2"/>
<dbReference type="RefSeq" id="WP_068901178.1">
    <property type="nucleotide sequence ID" value="NZ_LYBM01000012.1"/>
</dbReference>
<feature type="domain" description="Ig-like" evidence="1">
    <location>
        <begin position="447"/>
        <end position="475"/>
    </location>
</feature>
<evidence type="ECO:0000259" key="2">
    <source>
        <dbReference type="Pfam" id="PF19077"/>
    </source>
</evidence>
<reference evidence="3 4" key="1">
    <citation type="submission" date="2016-05" db="EMBL/GenBank/DDBJ databases">
        <title>Genomic Taxonomy of the Vibrionaceae.</title>
        <authorList>
            <person name="Gomez-Gil B."/>
            <person name="Enciso-Ibarra J."/>
        </authorList>
    </citation>
    <scope>NUCLEOTIDE SEQUENCE [LARGE SCALE GENOMIC DNA]</scope>
    <source>
        <strain evidence="3 4">CAIM 1920</strain>
    </source>
</reference>
<dbReference type="EMBL" id="LYBM01000012">
    <property type="protein sequence ID" value="ODA33839.1"/>
    <property type="molecule type" value="Genomic_DNA"/>
</dbReference>
<evidence type="ECO:0000259" key="1">
    <source>
        <dbReference type="Pfam" id="PF12245"/>
    </source>
</evidence>
<protein>
    <recommendedName>
        <fullName evidence="5">Ig-like domain repeat protein</fullName>
    </recommendedName>
</protein>
<feature type="domain" description="Bacterial Ig-like" evidence="2">
    <location>
        <begin position="1103"/>
        <end position="1199"/>
    </location>
</feature>
<evidence type="ECO:0000313" key="4">
    <source>
        <dbReference type="Proteomes" id="UP000094936"/>
    </source>
</evidence>
<gene>
    <name evidence="3" type="ORF">A8L45_08405</name>
</gene>
<name>A0A1C3EKT2_9GAMM</name>
<keyword evidence="4" id="KW-1185">Reference proteome</keyword>
<comment type="caution">
    <text evidence="3">The sequence shown here is derived from an EMBL/GenBank/DDBJ whole genome shotgun (WGS) entry which is preliminary data.</text>
</comment>
<accession>A0A1C3EKT2</accession>
<dbReference type="InterPro" id="IPR013783">
    <property type="entry name" value="Ig-like_fold"/>
</dbReference>